<feature type="region of interest" description="Disordered" evidence="16">
    <location>
        <begin position="108"/>
        <end position="242"/>
    </location>
</feature>
<organism evidence="20 21">
    <name type="scientific">Maudiozyma saulgeensis</name>
    <dbReference type="NCBI Taxonomy" id="1789683"/>
    <lineage>
        <taxon>Eukaryota</taxon>
        <taxon>Fungi</taxon>
        <taxon>Dikarya</taxon>
        <taxon>Ascomycota</taxon>
        <taxon>Saccharomycotina</taxon>
        <taxon>Saccharomycetes</taxon>
        <taxon>Saccharomycetales</taxon>
        <taxon>Saccharomycetaceae</taxon>
        <taxon>Maudiozyma</taxon>
    </lineage>
</organism>
<dbReference type="SMART" id="SM00490">
    <property type="entry name" value="HELICc"/>
    <property type="match status" value="1"/>
</dbReference>
<evidence type="ECO:0000259" key="19">
    <source>
        <dbReference type="PROSITE" id="PS51194"/>
    </source>
</evidence>
<evidence type="ECO:0000256" key="14">
    <source>
        <dbReference type="ARBA" id="ARBA00023242"/>
    </source>
</evidence>
<evidence type="ECO:0000313" key="20">
    <source>
        <dbReference type="EMBL" id="SMN21478.1"/>
    </source>
</evidence>
<proteinExistence type="inferred from homology"/>
<name>A0A1X7R720_9SACH</name>
<dbReference type="InterPro" id="IPR027417">
    <property type="entry name" value="P-loop_NTPase"/>
</dbReference>
<dbReference type="Proteomes" id="UP000196158">
    <property type="component" value="Unassembled WGS sequence"/>
</dbReference>
<dbReference type="PROSITE" id="PS51194">
    <property type="entry name" value="HELICASE_CTER"/>
    <property type="match status" value="1"/>
</dbReference>
<feature type="region of interest" description="Disordered" evidence="16">
    <location>
        <begin position="353"/>
        <end position="375"/>
    </location>
</feature>
<dbReference type="Gene3D" id="3.40.50.300">
    <property type="entry name" value="P-loop containing nucleotide triphosphate hydrolases"/>
    <property type="match status" value="1"/>
</dbReference>
<dbReference type="GO" id="GO:0005524">
    <property type="term" value="F:ATP binding"/>
    <property type="evidence" value="ECO:0007669"/>
    <property type="project" value="UniProtKB-KW"/>
</dbReference>
<dbReference type="EMBL" id="FXLY01000008">
    <property type="protein sequence ID" value="SMN21478.1"/>
    <property type="molecule type" value="Genomic_DNA"/>
</dbReference>
<dbReference type="STRING" id="1789683.A0A1X7R720"/>
<keyword evidence="12" id="KW-0238">DNA-binding</keyword>
<feature type="region of interest" description="Disordered" evidence="16">
    <location>
        <begin position="1"/>
        <end position="42"/>
    </location>
</feature>
<dbReference type="Pfam" id="PF00271">
    <property type="entry name" value="Helicase_C"/>
    <property type="match status" value="1"/>
</dbReference>
<dbReference type="GO" id="GO:0005634">
    <property type="term" value="C:nucleus"/>
    <property type="evidence" value="ECO:0007669"/>
    <property type="project" value="UniProtKB-SubCell"/>
</dbReference>
<accession>A0A1X7R720</accession>
<protein>
    <recommendedName>
        <fullName evidence="4">DNA helicase</fullName>
        <ecNumber evidence="4">3.6.4.12</ecNumber>
    </recommendedName>
</protein>
<feature type="domain" description="Helicase ATP-binding" evidence="18">
    <location>
        <begin position="582"/>
        <end position="750"/>
    </location>
</feature>
<dbReference type="GO" id="GO:0003678">
    <property type="term" value="F:DNA helicase activity"/>
    <property type="evidence" value="ECO:0007669"/>
    <property type="project" value="UniProtKB-EC"/>
</dbReference>
<evidence type="ECO:0000256" key="13">
    <source>
        <dbReference type="ARBA" id="ARBA00023204"/>
    </source>
</evidence>
<evidence type="ECO:0000256" key="6">
    <source>
        <dbReference type="ARBA" id="ARBA00022741"/>
    </source>
</evidence>
<keyword evidence="21" id="KW-1185">Reference proteome</keyword>
<evidence type="ECO:0000256" key="12">
    <source>
        <dbReference type="ARBA" id="ARBA00023125"/>
    </source>
</evidence>
<feature type="compositionally biased region" description="Acidic residues" evidence="16">
    <location>
        <begin position="441"/>
        <end position="457"/>
    </location>
</feature>
<dbReference type="Pfam" id="PF00176">
    <property type="entry name" value="SNF2-rel_dom"/>
    <property type="match status" value="1"/>
</dbReference>
<dbReference type="GO" id="GO:0016787">
    <property type="term" value="F:hydrolase activity"/>
    <property type="evidence" value="ECO:0007669"/>
    <property type="project" value="UniProtKB-KW"/>
</dbReference>
<keyword evidence="8" id="KW-0378">Hydrolase</keyword>
<dbReference type="InterPro" id="IPR001650">
    <property type="entry name" value="Helicase_C-like"/>
</dbReference>
<evidence type="ECO:0000256" key="9">
    <source>
        <dbReference type="ARBA" id="ARBA00022806"/>
    </source>
</evidence>
<keyword evidence="9" id="KW-0347">Helicase</keyword>
<dbReference type="PANTHER" id="PTHR10799">
    <property type="entry name" value="SNF2/RAD54 HELICASE FAMILY"/>
    <property type="match status" value="1"/>
</dbReference>
<feature type="domain" description="CUE" evidence="17">
    <location>
        <begin position="66"/>
        <end position="109"/>
    </location>
</feature>
<evidence type="ECO:0000259" key="18">
    <source>
        <dbReference type="PROSITE" id="PS51192"/>
    </source>
</evidence>
<feature type="compositionally biased region" description="Basic and acidic residues" evidence="16">
    <location>
        <begin position="493"/>
        <end position="502"/>
    </location>
</feature>
<dbReference type="GO" id="GO:0006281">
    <property type="term" value="P:DNA repair"/>
    <property type="evidence" value="ECO:0007669"/>
    <property type="project" value="UniProtKB-KW"/>
</dbReference>
<keyword evidence="14" id="KW-0539">Nucleus</keyword>
<dbReference type="GO" id="GO:0003677">
    <property type="term" value="F:DNA binding"/>
    <property type="evidence" value="ECO:0007669"/>
    <property type="project" value="UniProtKB-KW"/>
</dbReference>
<comment type="catalytic activity">
    <reaction evidence="15">
        <text>ATP + H2O = ADP + phosphate + H(+)</text>
        <dbReference type="Rhea" id="RHEA:13065"/>
        <dbReference type="ChEBI" id="CHEBI:15377"/>
        <dbReference type="ChEBI" id="CHEBI:15378"/>
        <dbReference type="ChEBI" id="CHEBI:30616"/>
        <dbReference type="ChEBI" id="CHEBI:43474"/>
        <dbReference type="ChEBI" id="CHEBI:456216"/>
        <dbReference type="EC" id="3.6.4.12"/>
    </reaction>
    <physiologicalReaction direction="left-to-right" evidence="15">
        <dbReference type="Rhea" id="RHEA:13066"/>
    </physiologicalReaction>
</comment>
<dbReference type="PROSITE" id="PS51140">
    <property type="entry name" value="CUE"/>
    <property type="match status" value="1"/>
</dbReference>
<evidence type="ECO:0000313" key="21">
    <source>
        <dbReference type="Proteomes" id="UP000196158"/>
    </source>
</evidence>
<evidence type="ECO:0000256" key="3">
    <source>
        <dbReference type="ARBA" id="ARBA00007025"/>
    </source>
</evidence>
<evidence type="ECO:0000256" key="5">
    <source>
        <dbReference type="ARBA" id="ARBA00022454"/>
    </source>
</evidence>
<feature type="region of interest" description="Disordered" evidence="16">
    <location>
        <begin position="421"/>
        <end position="540"/>
    </location>
</feature>
<evidence type="ECO:0000256" key="1">
    <source>
        <dbReference type="ARBA" id="ARBA00004123"/>
    </source>
</evidence>
<dbReference type="FunFam" id="3.40.50.300:FF:002378">
    <property type="entry name" value="ATP-dependent helicase FUN30"/>
    <property type="match status" value="1"/>
</dbReference>
<keyword evidence="10" id="KW-0067">ATP-binding</keyword>
<dbReference type="OrthoDB" id="5857104at2759"/>
<dbReference type="GO" id="GO:0043130">
    <property type="term" value="F:ubiquitin binding"/>
    <property type="evidence" value="ECO:0007669"/>
    <property type="project" value="InterPro"/>
</dbReference>
<evidence type="ECO:0000256" key="15">
    <source>
        <dbReference type="ARBA" id="ARBA00048432"/>
    </source>
</evidence>
<feature type="compositionally biased region" description="Acidic residues" evidence="16">
    <location>
        <begin position="1"/>
        <end position="12"/>
    </location>
</feature>
<dbReference type="InterPro" id="IPR003892">
    <property type="entry name" value="CUE"/>
</dbReference>
<dbReference type="EC" id="3.6.4.12" evidence="4"/>
<dbReference type="CDD" id="cd18793">
    <property type="entry name" value="SF2_C_SNF"/>
    <property type="match status" value="1"/>
</dbReference>
<dbReference type="PROSITE" id="PS51192">
    <property type="entry name" value="HELICASE_ATP_BIND_1"/>
    <property type="match status" value="1"/>
</dbReference>
<dbReference type="CDD" id="cd17998">
    <property type="entry name" value="DEXHc_SMARCAD1"/>
    <property type="match status" value="1"/>
</dbReference>
<feature type="compositionally biased region" description="Low complexity" evidence="16">
    <location>
        <begin position="478"/>
        <end position="491"/>
    </location>
</feature>
<keyword evidence="11" id="KW-0156">Chromatin regulator</keyword>
<feature type="compositionally biased region" description="Polar residues" evidence="16">
    <location>
        <begin position="211"/>
        <end position="227"/>
    </location>
</feature>
<evidence type="ECO:0000256" key="10">
    <source>
        <dbReference type="ARBA" id="ARBA00022840"/>
    </source>
</evidence>
<feature type="compositionally biased region" description="Low complexity" evidence="16">
    <location>
        <begin position="127"/>
        <end position="148"/>
    </location>
</feature>
<dbReference type="AlphaFoldDB" id="A0A1X7R720"/>
<gene>
    <name evidence="20" type="ORF">KASA_0K01375G</name>
</gene>
<dbReference type="Gene3D" id="3.40.50.10810">
    <property type="entry name" value="Tandem AAA-ATPase domain"/>
    <property type="match status" value="1"/>
</dbReference>
<reference evidence="20 21" key="1">
    <citation type="submission" date="2017-04" db="EMBL/GenBank/DDBJ databases">
        <authorList>
            <person name="Afonso C.L."/>
            <person name="Miller P.J."/>
            <person name="Scott M.A."/>
            <person name="Spackman E."/>
            <person name="Goraichik I."/>
            <person name="Dimitrov K.M."/>
            <person name="Suarez D.L."/>
            <person name="Swayne D.E."/>
        </authorList>
    </citation>
    <scope>NUCLEOTIDE SEQUENCE [LARGE SCALE GENOMIC DNA]</scope>
</reference>
<evidence type="ECO:0000259" key="17">
    <source>
        <dbReference type="PROSITE" id="PS51140"/>
    </source>
</evidence>
<dbReference type="GO" id="GO:0005694">
    <property type="term" value="C:chromosome"/>
    <property type="evidence" value="ECO:0007669"/>
    <property type="project" value="UniProtKB-SubCell"/>
</dbReference>
<evidence type="ECO:0000256" key="4">
    <source>
        <dbReference type="ARBA" id="ARBA00012551"/>
    </source>
</evidence>
<dbReference type="GO" id="GO:0140658">
    <property type="term" value="F:ATP-dependent chromatin remodeler activity"/>
    <property type="evidence" value="ECO:0007669"/>
    <property type="project" value="UniProtKB-ARBA"/>
</dbReference>
<dbReference type="FunFam" id="3.40.50.10810:FF:000014">
    <property type="entry name" value="SWI/SNF-related matrix-associated actin-dependent regulator of chromatin subfamily A containing DEAD/H box 1"/>
    <property type="match status" value="1"/>
</dbReference>
<dbReference type="SUPFAM" id="SSF52540">
    <property type="entry name" value="P-loop containing nucleoside triphosphate hydrolases"/>
    <property type="match status" value="2"/>
</dbReference>
<comment type="similarity">
    <text evidence="3">Belongs to the SNF2/RAD54 helicase family.</text>
</comment>
<feature type="compositionally biased region" description="Basic and acidic residues" evidence="16">
    <location>
        <begin position="458"/>
        <end position="468"/>
    </location>
</feature>
<evidence type="ECO:0000256" key="8">
    <source>
        <dbReference type="ARBA" id="ARBA00022801"/>
    </source>
</evidence>
<keyword evidence="7" id="KW-0227">DNA damage</keyword>
<keyword evidence="5" id="KW-0158">Chromosome</keyword>
<dbReference type="InterPro" id="IPR038718">
    <property type="entry name" value="SNF2-like_sf"/>
</dbReference>
<evidence type="ECO:0000256" key="7">
    <source>
        <dbReference type="ARBA" id="ARBA00022763"/>
    </source>
</evidence>
<feature type="compositionally biased region" description="Acidic residues" evidence="16">
    <location>
        <begin position="175"/>
        <end position="188"/>
    </location>
</feature>
<dbReference type="InterPro" id="IPR049730">
    <property type="entry name" value="SNF2/RAD54-like_C"/>
</dbReference>
<dbReference type="InterPro" id="IPR014001">
    <property type="entry name" value="Helicase_ATP-bd"/>
</dbReference>
<comment type="subcellular location">
    <subcellularLocation>
        <location evidence="2">Chromosome</location>
    </subcellularLocation>
    <subcellularLocation>
        <location evidence="1">Nucleus</location>
    </subcellularLocation>
</comment>
<evidence type="ECO:0000256" key="11">
    <source>
        <dbReference type="ARBA" id="ARBA00022853"/>
    </source>
</evidence>
<dbReference type="SMART" id="SM00487">
    <property type="entry name" value="DEXDc"/>
    <property type="match status" value="1"/>
</dbReference>
<evidence type="ECO:0000256" key="2">
    <source>
        <dbReference type="ARBA" id="ARBA00004286"/>
    </source>
</evidence>
<feature type="domain" description="Helicase C-terminal" evidence="19">
    <location>
        <begin position="946"/>
        <end position="1096"/>
    </location>
</feature>
<sequence>MTDSFPGDDEVQVPETSSPNSRILSSSPLKSSGQETVRDQAASLRNKFMYKPNLQASTDAAESTVSPAEQLTTLQKEFPDFSSTLIQAVFKSNASDIGNARARLNRIQEQRSSWSKSPSSAIKNKTSSTARLNSISSSNSKQSASTKINVDKPKSSIFDRYSTSMKRAYKKREDEDGDYEDYDEDDDIVGVHRGKNGMLYDPSLLSKIRNSKSLKALSSSPERNNSPKVGKKKRKLVRGSELDNARSKMLDNKVKKLMKDEGEGEFLDDADSGIEDDQSGSDVEYEDKSSAAIDIDDQTLEFLNTSDPSDLADLADTTFDKAKVIVSKRPFSNLDHFVLQEFLTEEEITKSKEVQTNGKGKRGGRGYRGNQKKETERFLEKIKQSIRGYNAIDSLLKTCASYGTSIENQMKTWGVDLNANGDANSTDPNDNAGIPVISIDDKDEDDEDEDDDEENNDDKEGKHPKNEAIVEEFDETEASSTPTPAPSSLSLNEKNKTTRGPDSDSDFELVEEEEEDIEDEDEDYEEIAFSKRPTMSSRTHRRNMKLAVQRKGPVKYFKGKPRLLSSDIQLKDYQQMGINWLNLLYHNGMSCILADDMGLGKTCQVISFLAYLKQINEPGPNLIVVPSSTLENWLREFKKFCPSMKVEPYYGSQQERAELRDYLERTAGQYDVIVTTYNLAAGNKYDVAFLKGSGFNVVVYDEGHMLKNSMSERFNKLMKIKAKFRLLLTGTPLQNNLRELMSLLEFIMPTLFISKKDSLTAIFKQRAKTTDDGNDHNPLLVQEAIERAKTMMKPFILRRHKDQVLRHLPKKHNKIVMCDLNEVQRKIYDHAITNAKEYREKVQNGTVTSEDKANMDSKNLIMTLRKASIHPLLFRDIYDDKTVDAMSTAILSEPAYSMDGNKQYIQEDMSYMTDFELHKLCGNFPRTLGKYALKNNEWMNSGKVDKLNQILKDVVDKRHEKILIFSLFTQVLDILEPVLSTLGYKFLRLDGSTQVNERQSLIDTFYEDKTIPVFLLSTKAGGFGINLVCANHVIIFDQSFNPHDDRQAADRSHRVGQTKEVYVSTLISQDSIEEQIHQLAKNKLALDMHVSVDNNGENKQQEAAAENKINGILEDIIYKKP</sequence>
<evidence type="ECO:0000256" key="16">
    <source>
        <dbReference type="SAM" id="MobiDB-lite"/>
    </source>
</evidence>
<feature type="compositionally biased region" description="Acidic residues" evidence="16">
    <location>
        <begin position="503"/>
        <end position="526"/>
    </location>
</feature>
<dbReference type="InterPro" id="IPR000330">
    <property type="entry name" value="SNF2_N"/>
</dbReference>
<feature type="compositionally biased region" description="Low complexity" evidence="16">
    <location>
        <begin position="17"/>
        <end position="32"/>
    </location>
</feature>
<keyword evidence="6" id="KW-0547">Nucleotide-binding</keyword>
<keyword evidence="13" id="KW-0234">DNA repair</keyword>